<keyword evidence="3" id="KW-0732">Signal</keyword>
<dbReference type="AlphaFoldDB" id="A0A5M3MYZ2"/>
<evidence type="ECO:0000256" key="3">
    <source>
        <dbReference type="RuleBase" id="RU361235"/>
    </source>
</evidence>
<name>A0A5M3MYZ2_CONPW</name>
<dbReference type="InterPro" id="IPR050309">
    <property type="entry name" value="Type-B_Carboxylest/Lipase"/>
</dbReference>
<dbReference type="Pfam" id="PF00135">
    <property type="entry name" value="COesterase"/>
    <property type="match status" value="1"/>
</dbReference>
<dbReference type="PROSITE" id="PS00122">
    <property type="entry name" value="CARBOXYLESTERASE_B_1"/>
    <property type="match status" value="1"/>
</dbReference>
<keyword evidence="6" id="KW-1185">Reference proteome</keyword>
<evidence type="ECO:0000256" key="2">
    <source>
        <dbReference type="ARBA" id="ARBA00022801"/>
    </source>
</evidence>
<feature type="domain" description="Carboxylesterase type B" evidence="4">
    <location>
        <begin position="34"/>
        <end position="510"/>
    </location>
</feature>
<gene>
    <name evidence="5" type="ORF">CONPUDRAFT_135819</name>
</gene>
<protein>
    <recommendedName>
        <fullName evidence="3">Carboxylic ester hydrolase</fullName>
        <ecNumber evidence="3">3.1.1.-</ecNumber>
    </recommendedName>
</protein>
<dbReference type="InterPro" id="IPR019819">
    <property type="entry name" value="Carboxylesterase_B_CS"/>
</dbReference>
<dbReference type="EC" id="3.1.1.-" evidence="3"/>
<dbReference type="InterPro" id="IPR019826">
    <property type="entry name" value="Carboxylesterase_B_AS"/>
</dbReference>
<organism evidence="5 6">
    <name type="scientific">Coniophora puteana (strain RWD-64-598)</name>
    <name type="common">Brown rot fungus</name>
    <dbReference type="NCBI Taxonomy" id="741705"/>
    <lineage>
        <taxon>Eukaryota</taxon>
        <taxon>Fungi</taxon>
        <taxon>Dikarya</taxon>
        <taxon>Basidiomycota</taxon>
        <taxon>Agaricomycotina</taxon>
        <taxon>Agaricomycetes</taxon>
        <taxon>Agaricomycetidae</taxon>
        <taxon>Boletales</taxon>
        <taxon>Coniophorineae</taxon>
        <taxon>Coniophoraceae</taxon>
        <taxon>Coniophora</taxon>
    </lineage>
</organism>
<dbReference type="RefSeq" id="XP_007766063.1">
    <property type="nucleotide sequence ID" value="XM_007767873.1"/>
</dbReference>
<dbReference type="PANTHER" id="PTHR11559">
    <property type="entry name" value="CARBOXYLESTERASE"/>
    <property type="match status" value="1"/>
</dbReference>
<evidence type="ECO:0000259" key="4">
    <source>
        <dbReference type="Pfam" id="PF00135"/>
    </source>
</evidence>
<dbReference type="EMBL" id="JH711575">
    <property type="protein sequence ID" value="EIW84339.1"/>
    <property type="molecule type" value="Genomic_DNA"/>
</dbReference>
<dbReference type="GO" id="GO:0016787">
    <property type="term" value="F:hydrolase activity"/>
    <property type="evidence" value="ECO:0007669"/>
    <property type="project" value="UniProtKB-KW"/>
</dbReference>
<keyword evidence="2 3" id="KW-0378">Hydrolase</keyword>
<dbReference type="InterPro" id="IPR029058">
    <property type="entry name" value="AB_hydrolase_fold"/>
</dbReference>
<dbReference type="GeneID" id="19200808"/>
<comment type="caution">
    <text evidence="5">The sequence shown here is derived from an EMBL/GenBank/DDBJ whole genome shotgun (WGS) entry which is preliminary data.</text>
</comment>
<evidence type="ECO:0000313" key="6">
    <source>
        <dbReference type="Proteomes" id="UP000053558"/>
    </source>
</evidence>
<dbReference type="KEGG" id="cput:CONPUDRAFT_135819"/>
<comment type="similarity">
    <text evidence="1 3">Belongs to the type-B carboxylesterase/lipase family.</text>
</comment>
<dbReference type="Gene3D" id="3.40.50.1820">
    <property type="entry name" value="alpha/beta hydrolase"/>
    <property type="match status" value="1"/>
</dbReference>
<dbReference type="PROSITE" id="PS00941">
    <property type="entry name" value="CARBOXYLESTERASE_B_2"/>
    <property type="match status" value="1"/>
</dbReference>
<evidence type="ECO:0000256" key="1">
    <source>
        <dbReference type="ARBA" id="ARBA00005964"/>
    </source>
</evidence>
<dbReference type="Proteomes" id="UP000053558">
    <property type="component" value="Unassembled WGS sequence"/>
</dbReference>
<evidence type="ECO:0000313" key="5">
    <source>
        <dbReference type="EMBL" id="EIW84339.1"/>
    </source>
</evidence>
<proteinExistence type="inferred from homology"/>
<dbReference type="OMA" id="CYQTNYG"/>
<dbReference type="OrthoDB" id="408631at2759"/>
<feature type="signal peptide" evidence="3">
    <location>
        <begin position="1"/>
        <end position="21"/>
    </location>
</feature>
<sequence length="554" mass="60163">MFSSHRRSSLICLAWSAIALASPTSTSLEVRVEAPIVDLGYAQYQGTYNATDNLTSFLGIRYAAPPTGALRWMPPQVPAYVAGVQQADTNPDMCYQTNYGGNNTAPVPPYGLTGTTGPLRKRADATPAASEDCLYLNVFTPGATLPAEPTTTDGLPVLVWIHGGGYEAGYAAEFPGNDLLIDSDNQMVVVVMQYRLGVFGFLSSNEIKAGGAVNAGLLDQTYALQWVQENIGKFGGNAAHVTIWGESAGAGSVLQHMVANGGNTQPPLFNYAITSSTFLPSQYYYNDRVPELLYSEVLNYTGCTTAADTLFCLREADVTTLQTANYNLASSSAFYGTYVFVPVVDGEFIQERPSVTIAGGKLNGDLYFAVGNSHEGNIFVNQTEAYMPAEYVANLFPDMTQEQVEQAAYLYSDMGTPIEQANWIMGDSIFVCPTYYLLAAYPGRSWKGLFAIPPGYHGNDVIYYFNGTAPPYNNPTFINAFAQSFMSVAMYGNVNQKYDPTNITPYWEEYSAGNFEMLFNETESGAPLVAPFTTDPGLIERCAFWRGVTANTAQ</sequence>
<accession>A0A5M3MYZ2</accession>
<reference evidence="6" key="1">
    <citation type="journal article" date="2012" name="Science">
        <title>The Paleozoic origin of enzymatic lignin decomposition reconstructed from 31 fungal genomes.</title>
        <authorList>
            <person name="Floudas D."/>
            <person name="Binder M."/>
            <person name="Riley R."/>
            <person name="Barry K."/>
            <person name="Blanchette R.A."/>
            <person name="Henrissat B."/>
            <person name="Martinez A.T."/>
            <person name="Otillar R."/>
            <person name="Spatafora J.W."/>
            <person name="Yadav J.S."/>
            <person name="Aerts A."/>
            <person name="Benoit I."/>
            <person name="Boyd A."/>
            <person name="Carlson A."/>
            <person name="Copeland A."/>
            <person name="Coutinho P.M."/>
            <person name="de Vries R.P."/>
            <person name="Ferreira P."/>
            <person name="Findley K."/>
            <person name="Foster B."/>
            <person name="Gaskell J."/>
            <person name="Glotzer D."/>
            <person name="Gorecki P."/>
            <person name="Heitman J."/>
            <person name="Hesse C."/>
            <person name="Hori C."/>
            <person name="Igarashi K."/>
            <person name="Jurgens J.A."/>
            <person name="Kallen N."/>
            <person name="Kersten P."/>
            <person name="Kohler A."/>
            <person name="Kuees U."/>
            <person name="Kumar T.K.A."/>
            <person name="Kuo A."/>
            <person name="LaButti K."/>
            <person name="Larrondo L.F."/>
            <person name="Lindquist E."/>
            <person name="Ling A."/>
            <person name="Lombard V."/>
            <person name="Lucas S."/>
            <person name="Lundell T."/>
            <person name="Martin R."/>
            <person name="McLaughlin D.J."/>
            <person name="Morgenstern I."/>
            <person name="Morin E."/>
            <person name="Murat C."/>
            <person name="Nagy L.G."/>
            <person name="Nolan M."/>
            <person name="Ohm R.A."/>
            <person name="Patyshakuliyeva A."/>
            <person name="Rokas A."/>
            <person name="Ruiz-Duenas F.J."/>
            <person name="Sabat G."/>
            <person name="Salamov A."/>
            <person name="Samejima M."/>
            <person name="Schmutz J."/>
            <person name="Slot J.C."/>
            <person name="St John F."/>
            <person name="Stenlid J."/>
            <person name="Sun H."/>
            <person name="Sun S."/>
            <person name="Syed K."/>
            <person name="Tsang A."/>
            <person name="Wiebenga A."/>
            <person name="Young D."/>
            <person name="Pisabarro A."/>
            <person name="Eastwood D.C."/>
            <person name="Martin F."/>
            <person name="Cullen D."/>
            <person name="Grigoriev I.V."/>
            <person name="Hibbett D.S."/>
        </authorList>
    </citation>
    <scope>NUCLEOTIDE SEQUENCE [LARGE SCALE GENOMIC DNA]</scope>
    <source>
        <strain evidence="6">RWD-64-598 SS2</strain>
    </source>
</reference>
<dbReference type="SUPFAM" id="SSF53474">
    <property type="entry name" value="alpha/beta-Hydrolases"/>
    <property type="match status" value="1"/>
</dbReference>
<feature type="chain" id="PRO_5024502142" description="Carboxylic ester hydrolase" evidence="3">
    <location>
        <begin position="22"/>
        <end position="554"/>
    </location>
</feature>
<dbReference type="InterPro" id="IPR002018">
    <property type="entry name" value="CarbesteraseB"/>
</dbReference>